<keyword evidence="2" id="KW-1185">Reference proteome</keyword>
<evidence type="ECO:0000313" key="1">
    <source>
        <dbReference type="EMBL" id="KOX74277.1"/>
    </source>
</evidence>
<dbReference type="Proteomes" id="UP000053105">
    <property type="component" value="Unassembled WGS sequence"/>
</dbReference>
<accession>A0A0M8ZZT8</accession>
<gene>
    <name evidence="1" type="ORF">WN51_00621</name>
</gene>
<protein>
    <submittedName>
        <fullName evidence="1">Uncharacterized protein</fullName>
    </submittedName>
</protein>
<sequence>MRIKLTFCFKARYKSLQLILDVAQVPLSRNAREANPEPAHFGHFGHFGGFGGIGGFGGFGRPFGFGGGSSAHAGAISSPFGSASFASAKAGITTRDEHRDYVNNIRNQSENV</sequence>
<name>A0A0M8ZZT8_9HYME</name>
<dbReference type="AlphaFoldDB" id="A0A0M8ZZT8"/>
<proteinExistence type="predicted"/>
<reference evidence="1 2" key="1">
    <citation type="submission" date="2015-07" db="EMBL/GenBank/DDBJ databases">
        <title>The genome of Melipona quadrifasciata.</title>
        <authorList>
            <person name="Pan H."/>
            <person name="Kapheim K."/>
        </authorList>
    </citation>
    <scope>NUCLEOTIDE SEQUENCE [LARGE SCALE GENOMIC DNA]</scope>
    <source>
        <strain evidence="1">0111107301</strain>
        <tissue evidence="1">Whole body</tissue>
    </source>
</reference>
<dbReference type="STRING" id="166423.A0A0M8ZZT8"/>
<evidence type="ECO:0000313" key="2">
    <source>
        <dbReference type="Proteomes" id="UP000053105"/>
    </source>
</evidence>
<organism evidence="1 2">
    <name type="scientific">Melipona quadrifasciata</name>
    <dbReference type="NCBI Taxonomy" id="166423"/>
    <lineage>
        <taxon>Eukaryota</taxon>
        <taxon>Metazoa</taxon>
        <taxon>Ecdysozoa</taxon>
        <taxon>Arthropoda</taxon>
        <taxon>Hexapoda</taxon>
        <taxon>Insecta</taxon>
        <taxon>Pterygota</taxon>
        <taxon>Neoptera</taxon>
        <taxon>Endopterygota</taxon>
        <taxon>Hymenoptera</taxon>
        <taxon>Apocrita</taxon>
        <taxon>Aculeata</taxon>
        <taxon>Apoidea</taxon>
        <taxon>Anthophila</taxon>
        <taxon>Apidae</taxon>
        <taxon>Melipona</taxon>
    </lineage>
</organism>
<dbReference type="EMBL" id="KQ435792">
    <property type="protein sequence ID" value="KOX74277.1"/>
    <property type="molecule type" value="Genomic_DNA"/>
</dbReference>